<feature type="compositionally biased region" description="Basic and acidic residues" evidence="1">
    <location>
        <begin position="87"/>
        <end position="109"/>
    </location>
</feature>
<dbReference type="RefSeq" id="XP_009553457.1">
    <property type="nucleotide sequence ID" value="XM_009555162.1"/>
</dbReference>
<proteinExistence type="predicted"/>
<dbReference type="InParanoid" id="W4JPI7"/>
<accession>W4JPI7</accession>
<keyword evidence="3" id="KW-1185">Reference proteome</keyword>
<organism evidence="2 3">
    <name type="scientific">Heterobasidion irregulare (strain TC 32-1)</name>
    <dbReference type="NCBI Taxonomy" id="747525"/>
    <lineage>
        <taxon>Eukaryota</taxon>
        <taxon>Fungi</taxon>
        <taxon>Dikarya</taxon>
        <taxon>Basidiomycota</taxon>
        <taxon>Agaricomycotina</taxon>
        <taxon>Agaricomycetes</taxon>
        <taxon>Russulales</taxon>
        <taxon>Bondarzewiaceae</taxon>
        <taxon>Heterobasidion</taxon>
        <taxon>Heterobasidion annosum species complex</taxon>
    </lineage>
</organism>
<dbReference type="KEGG" id="hir:HETIRDRAFT_431169"/>
<dbReference type="GeneID" id="20674516"/>
<evidence type="ECO:0000313" key="3">
    <source>
        <dbReference type="Proteomes" id="UP000030671"/>
    </source>
</evidence>
<protein>
    <submittedName>
        <fullName evidence="2">Uncharacterized protein</fullName>
    </submittedName>
</protein>
<evidence type="ECO:0000256" key="1">
    <source>
        <dbReference type="SAM" id="MobiDB-lite"/>
    </source>
</evidence>
<feature type="compositionally biased region" description="Basic and acidic residues" evidence="1">
    <location>
        <begin position="124"/>
        <end position="136"/>
    </location>
</feature>
<feature type="compositionally biased region" description="Polar residues" evidence="1">
    <location>
        <begin position="74"/>
        <end position="83"/>
    </location>
</feature>
<feature type="region of interest" description="Disordered" evidence="1">
    <location>
        <begin position="65"/>
        <end position="136"/>
    </location>
</feature>
<evidence type="ECO:0000313" key="2">
    <source>
        <dbReference type="EMBL" id="ETW75005.1"/>
    </source>
</evidence>
<name>W4JPI7_HETIT</name>
<sequence>MGTGHSIKYCNKNSDRAWLRRRDTMGGKLVSREGPEDQRCDDRGSYDVAGQQEAVAQGERGLKAVPGPSIELIPSTSESQGAVSETYDTKEERVNGRPTIGRRDPTSHDRQRRGGLANTGPMWPEDRPFWAAERET</sequence>
<dbReference type="HOGENOM" id="CLU_1875704_0_0_1"/>
<dbReference type="EMBL" id="KI925467">
    <property type="protein sequence ID" value="ETW75005.1"/>
    <property type="molecule type" value="Genomic_DNA"/>
</dbReference>
<dbReference type="Proteomes" id="UP000030671">
    <property type="component" value="Unassembled WGS sequence"/>
</dbReference>
<gene>
    <name evidence="2" type="ORF">HETIRDRAFT_431169</name>
</gene>
<reference evidence="2 3" key="1">
    <citation type="journal article" date="2012" name="New Phytol.">
        <title>Insight into trade-off between wood decay and parasitism from the genome of a fungal forest pathogen.</title>
        <authorList>
            <person name="Olson A."/>
            <person name="Aerts A."/>
            <person name="Asiegbu F."/>
            <person name="Belbahri L."/>
            <person name="Bouzid O."/>
            <person name="Broberg A."/>
            <person name="Canback B."/>
            <person name="Coutinho P.M."/>
            <person name="Cullen D."/>
            <person name="Dalman K."/>
            <person name="Deflorio G."/>
            <person name="van Diepen L.T."/>
            <person name="Dunand C."/>
            <person name="Duplessis S."/>
            <person name="Durling M."/>
            <person name="Gonthier P."/>
            <person name="Grimwood J."/>
            <person name="Fossdal C.G."/>
            <person name="Hansson D."/>
            <person name="Henrissat B."/>
            <person name="Hietala A."/>
            <person name="Himmelstrand K."/>
            <person name="Hoffmeister D."/>
            <person name="Hogberg N."/>
            <person name="James T.Y."/>
            <person name="Karlsson M."/>
            <person name="Kohler A."/>
            <person name="Kues U."/>
            <person name="Lee Y.H."/>
            <person name="Lin Y.C."/>
            <person name="Lind M."/>
            <person name="Lindquist E."/>
            <person name="Lombard V."/>
            <person name="Lucas S."/>
            <person name="Lunden K."/>
            <person name="Morin E."/>
            <person name="Murat C."/>
            <person name="Park J."/>
            <person name="Raffaello T."/>
            <person name="Rouze P."/>
            <person name="Salamov A."/>
            <person name="Schmutz J."/>
            <person name="Solheim H."/>
            <person name="Stahlberg J."/>
            <person name="Velez H."/>
            <person name="de Vries R.P."/>
            <person name="Wiebenga A."/>
            <person name="Woodward S."/>
            <person name="Yakovlev I."/>
            <person name="Garbelotto M."/>
            <person name="Martin F."/>
            <person name="Grigoriev I.V."/>
            <person name="Stenlid J."/>
        </authorList>
    </citation>
    <scope>NUCLEOTIDE SEQUENCE [LARGE SCALE GENOMIC DNA]</scope>
    <source>
        <strain evidence="2 3">TC 32-1</strain>
    </source>
</reference>
<dbReference type="AlphaFoldDB" id="W4JPI7"/>